<keyword evidence="5" id="KW-1185">Reference proteome</keyword>
<dbReference type="Gene3D" id="1.50.10.100">
    <property type="entry name" value="Chondroitin AC/alginate lyase"/>
    <property type="match status" value="1"/>
</dbReference>
<name>A0A9X3F1V7_9BACT</name>
<sequence length="635" mass="71315">MQFYKAKLYIGCLLLLFLWCGFAIAQTPGTEEESVYKLENPFSVDYLKQHLSKKLPRLVLNKETETNLRKKLETDPLIKSIYQSIKFNAGLVLEKEIITIDIPDNPNSQRNQLGISRDFLWRMNMLSMVYRIEKDQGILDRINEELIAACNFPTWNPRHFLDVGEMCLAVAMALDWTAGDLPSSTIELAKTALIEKGIKTSWPDNGETLNWVYNNNNWNQVCNCGMIAASIAVAELKPELAAKTIHRSVDGMNNALAVYAPDGVYPEGAIYWGYGTQFTAVTAAMFESAFGSDFGILNFPGLKESAVFRMLSESPTKRLYNYADCAEQPERYTEFTLSWFAAKTGNKAFLKEETFLMSPEERGRISRLAGAGLVWTAQFEEKQTEELPTSWKGEGANPIVVFTGGSDDTKGYYFGGKGGRGSINHGNMDAGSFTFELNGVRWSVDPGNQGYGPLERAGFNLWGRNQDSDRWKLITKNNFGHSTLSVNNQLHKVDGLATLEKFSGGEKPEATFNLTPVFGELLKSAERTFIKNSPNSLVINDKIELSKKTELITWQMITTADVEITKGGAVLAQDSKKVKLEVLSHPEMRVSVISLYPAPLKLDKQIEQLKRIEIRYPAWIFENKNIEIQVQLTEL</sequence>
<dbReference type="Proteomes" id="UP001145087">
    <property type="component" value="Unassembled WGS sequence"/>
</dbReference>
<evidence type="ECO:0000313" key="5">
    <source>
        <dbReference type="Proteomes" id="UP001145087"/>
    </source>
</evidence>
<evidence type="ECO:0000259" key="3">
    <source>
        <dbReference type="Pfam" id="PF07940"/>
    </source>
</evidence>
<evidence type="ECO:0000256" key="2">
    <source>
        <dbReference type="SAM" id="SignalP"/>
    </source>
</evidence>
<proteinExistence type="predicted"/>
<dbReference type="GO" id="GO:0030313">
    <property type="term" value="C:cell envelope"/>
    <property type="evidence" value="ECO:0007669"/>
    <property type="project" value="UniProtKB-SubCell"/>
</dbReference>
<keyword evidence="2" id="KW-0732">Signal</keyword>
<feature type="signal peptide" evidence="2">
    <location>
        <begin position="1"/>
        <end position="25"/>
    </location>
</feature>
<comment type="subcellular location">
    <subcellularLocation>
        <location evidence="1">Cell envelope</location>
    </subcellularLocation>
</comment>
<comment type="caution">
    <text evidence="4">The sequence shown here is derived from an EMBL/GenBank/DDBJ whole genome shotgun (WGS) entry which is preliminary data.</text>
</comment>
<dbReference type="Gene3D" id="2.70.98.70">
    <property type="match status" value="1"/>
</dbReference>
<dbReference type="InterPro" id="IPR012480">
    <property type="entry name" value="Hepar_II_III_C"/>
</dbReference>
<dbReference type="InterPro" id="IPR008929">
    <property type="entry name" value="Chondroitin_lyas"/>
</dbReference>
<dbReference type="PANTHER" id="PTHR38045:SF1">
    <property type="entry name" value="HEPARINASE II_III-LIKE PROTEIN"/>
    <property type="match status" value="1"/>
</dbReference>
<protein>
    <submittedName>
        <fullName evidence="4">Heparinase II/III family protein</fullName>
    </submittedName>
</protein>
<dbReference type="GO" id="GO:0016829">
    <property type="term" value="F:lyase activity"/>
    <property type="evidence" value="ECO:0007669"/>
    <property type="project" value="InterPro"/>
</dbReference>
<evidence type="ECO:0000313" key="4">
    <source>
        <dbReference type="EMBL" id="MCY1719031.1"/>
    </source>
</evidence>
<feature type="chain" id="PRO_5040958281" evidence="2">
    <location>
        <begin position="26"/>
        <end position="635"/>
    </location>
</feature>
<dbReference type="PANTHER" id="PTHR38045">
    <property type="entry name" value="CHROMOSOME 1, WHOLE GENOME SHOTGUN SEQUENCE"/>
    <property type="match status" value="1"/>
</dbReference>
<organism evidence="4 5">
    <name type="scientific">Draconibacterium aestuarii</name>
    <dbReference type="NCBI Taxonomy" id="2998507"/>
    <lineage>
        <taxon>Bacteria</taxon>
        <taxon>Pseudomonadati</taxon>
        <taxon>Bacteroidota</taxon>
        <taxon>Bacteroidia</taxon>
        <taxon>Marinilabiliales</taxon>
        <taxon>Prolixibacteraceae</taxon>
        <taxon>Draconibacterium</taxon>
    </lineage>
</organism>
<dbReference type="EMBL" id="JAPOHD010000005">
    <property type="protein sequence ID" value="MCY1719031.1"/>
    <property type="molecule type" value="Genomic_DNA"/>
</dbReference>
<gene>
    <name evidence="4" type="ORF">OU798_01670</name>
</gene>
<accession>A0A9X3F1V7</accession>
<feature type="domain" description="Heparinase II/III-like C-terminal" evidence="3">
    <location>
        <begin position="423"/>
        <end position="576"/>
    </location>
</feature>
<dbReference type="RefSeq" id="WP_343331368.1">
    <property type="nucleotide sequence ID" value="NZ_JAPOHD010000005.1"/>
</dbReference>
<dbReference type="Pfam" id="PF07940">
    <property type="entry name" value="Hepar_II_III_C"/>
    <property type="match status" value="1"/>
</dbReference>
<dbReference type="AlphaFoldDB" id="A0A9X3F1V7"/>
<dbReference type="SUPFAM" id="SSF48230">
    <property type="entry name" value="Chondroitin AC/alginate lyase"/>
    <property type="match status" value="1"/>
</dbReference>
<evidence type="ECO:0000256" key="1">
    <source>
        <dbReference type="ARBA" id="ARBA00004196"/>
    </source>
</evidence>
<reference evidence="4" key="1">
    <citation type="submission" date="2022-11" db="EMBL/GenBank/DDBJ databases">
        <title>Marilongibacter aestuarii gen. nov., sp. nov., isolated from tidal flat sediment.</title>
        <authorList>
            <person name="Jiayan W."/>
        </authorList>
    </citation>
    <scope>NUCLEOTIDE SEQUENCE</scope>
    <source>
        <strain evidence="4">Z1-6</strain>
    </source>
</reference>